<dbReference type="RefSeq" id="WP_168609589.1">
    <property type="nucleotide sequence ID" value="NZ_JAAZQD010000004.1"/>
</dbReference>
<dbReference type="AlphaFoldDB" id="A0A846ZPT2"/>
<comment type="similarity">
    <text evidence="1">Belongs to the glycosyltransferase 2 family.</text>
</comment>
<dbReference type="SUPFAM" id="SSF53448">
    <property type="entry name" value="Nucleotide-diphospho-sugar transferases"/>
    <property type="match status" value="1"/>
</dbReference>
<evidence type="ECO:0000256" key="3">
    <source>
        <dbReference type="ARBA" id="ARBA00022679"/>
    </source>
</evidence>
<dbReference type="Proteomes" id="UP000541636">
    <property type="component" value="Unassembled WGS sequence"/>
</dbReference>
<dbReference type="EMBL" id="JAAZQD010000004">
    <property type="protein sequence ID" value="NKZ39657.1"/>
    <property type="molecule type" value="Genomic_DNA"/>
</dbReference>
<sequence length="312" mass="34987">MHDSTAMPSRLATVTVTYHPEVPALEAQLRALPAKSLKVLVDNASGEPVLSRIRRLVDTVPRTMLIECERNEGLAAALNRGVDAICASASEVEEVLFLDQDSVPLKDSVHVLQRALHSLREREERVGCVGPSLLDVDTGLRHGFHQATRWRWKRAYPSDDAYVHCANLNGSGTLVPIELYRALGGLDASLFIDHVDTEWSFRVAAAGYSLWGVPGAVFEHSMGVSGARFWLLGWRVWPVRSPLRMFFLYRNAVILMRRTYVPRVWKFWAVVKLAVNALVVLILGPQRKTQFERMWSGIRAGLRADPLEGVDR</sequence>
<protein>
    <submittedName>
        <fullName evidence="4">Glycosyltransferase</fullName>
    </submittedName>
</protein>
<dbReference type="PANTHER" id="PTHR43179:SF12">
    <property type="entry name" value="GALACTOFURANOSYLTRANSFERASE GLFT2"/>
    <property type="match status" value="1"/>
</dbReference>
<dbReference type="Gene3D" id="3.90.550.10">
    <property type="entry name" value="Spore Coat Polysaccharide Biosynthesis Protein SpsA, Chain A"/>
    <property type="match status" value="1"/>
</dbReference>
<evidence type="ECO:0000313" key="4">
    <source>
        <dbReference type="EMBL" id="NKZ39657.1"/>
    </source>
</evidence>
<name>A0A846ZPT2_9GAMM</name>
<accession>A0A846ZPT2</accession>
<proteinExistence type="inferred from homology"/>
<keyword evidence="2" id="KW-0328">Glycosyltransferase</keyword>
<reference evidence="4 5" key="1">
    <citation type="journal article" date="2017" name="Int. J. Syst. Evol. Microbiol.">
        <title>Oleiagrimonas citrea sp. nov., a marine bacterium isolated from tidal flat sediment and emended description of the genus Oleiagrimonas Fang et al. 2015 and Oleiagrimonas soli.</title>
        <authorList>
            <person name="Yang S.H."/>
            <person name="Seo H.S."/>
            <person name="Seong C.N."/>
            <person name="Kwon K.K."/>
        </authorList>
    </citation>
    <scope>NUCLEOTIDE SEQUENCE [LARGE SCALE GENOMIC DNA]</scope>
    <source>
        <strain evidence="4 5">MEBiC09124</strain>
    </source>
</reference>
<evidence type="ECO:0000313" key="5">
    <source>
        <dbReference type="Proteomes" id="UP000541636"/>
    </source>
</evidence>
<evidence type="ECO:0000256" key="2">
    <source>
        <dbReference type="ARBA" id="ARBA00022676"/>
    </source>
</evidence>
<keyword evidence="5" id="KW-1185">Reference proteome</keyword>
<organism evidence="4 5">
    <name type="scientific">Oleiagrimonas citrea</name>
    <dbReference type="NCBI Taxonomy" id="1665687"/>
    <lineage>
        <taxon>Bacteria</taxon>
        <taxon>Pseudomonadati</taxon>
        <taxon>Pseudomonadota</taxon>
        <taxon>Gammaproteobacteria</taxon>
        <taxon>Lysobacterales</taxon>
        <taxon>Rhodanobacteraceae</taxon>
        <taxon>Oleiagrimonas</taxon>
    </lineage>
</organism>
<dbReference type="GO" id="GO:0016757">
    <property type="term" value="F:glycosyltransferase activity"/>
    <property type="evidence" value="ECO:0007669"/>
    <property type="project" value="UniProtKB-KW"/>
</dbReference>
<dbReference type="PANTHER" id="PTHR43179">
    <property type="entry name" value="RHAMNOSYLTRANSFERASE WBBL"/>
    <property type="match status" value="1"/>
</dbReference>
<evidence type="ECO:0000256" key="1">
    <source>
        <dbReference type="ARBA" id="ARBA00006739"/>
    </source>
</evidence>
<dbReference type="InterPro" id="IPR029044">
    <property type="entry name" value="Nucleotide-diphossugar_trans"/>
</dbReference>
<comment type="caution">
    <text evidence="4">The sequence shown here is derived from an EMBL/GenBank/DDBJ whole genome shotgun (WGS) entry which is preliminary data.</text>
</comment>
<gene>
    <name evidence="4" type="ORF">HF690_11920</name>
</gene>
<keyword evidence="3 4" id="KW-0808">Transferase</keyword>